<dbReference type="PANTHER" id="PTHR43205:SF7">
    <property type="entry name" value="PROSTAGLANDIN REDUCTASE 1"/>
    <property type="match status" value="1"/>
</dbReference>
<dbReference type="InterPro" id="IPR041694">
    <property type="entry name" value="ADH_N_2"/>
</dbReference>
<sequence>MPARLRLFRLHFDPPPRGDTVPASDTSSHPTLTSAPETVSAVTLARRPSGVPQVDDFELRTLDREPLAPGRVRVRVRDLSLDPYLISLLGEGHMGDSALPLGAVVPGRAVAEVVEVAGSIALAVGDLVVAETGWRSEAVLDAAAVTPVEAPEDLPASAALGVLGMPGLTAYAAHVRHLRPKVGDTVVVSAATGGVGSLAGALARLAGARTVAVVGSREKARVAVEEVGYDEAVVRTEDDWVEQLRAACPARVDGYLHMADQATLDGVLEQLAIGARVSLVGVIDQTLGAPPTRLRAGAVMGARATVHGMVVYDHHDLAAEHRTRVAALLRAGQVTLREHRFEGLEQAARAFHTLMTGANVGKVVVGVS</sequence>
<evidence type="ECO:0000256" key="2">
    <source>
        <dbReference type="SAM" id="MobiDB-lite"/>
    </source>
</evidence>
<dbReference type="CDD" id="cd05288">
    <property type="entry name" value="PGDH"/>
    <property type="match status" value="1"/>
</dbReference>
<feature type="compositionally biased region" description="Polar residues" evidence="2">
    <location>
        <begin position="23"/>
        <end position="36"/>
    </location>
</feature>
<dbReference type="InterPro" id="IPR045010">
    <property type="entry name" value="MDR_fam"/>
</dbReference>
<protein>
    <submittedName>
        <fullName evidence="4">NADP-dependent oxidoreductase</fullName>
    </submittedName>
</protein>
<evidence type="ECO:0000313" key="4">
    <source>
        <dbReference type="EMBL" id="PVG80767.1"/>
    </source>
</evidence>
<evidence type="ECO:0000313" key="5">
    <source>
        <dbReference type="Proteomes" id="UP000246018"/>
    </source>
</evidence>
<dbReference type="Proteomes" id="UP000246018">
    <property type="component" value="Unassembled WGS sequence"/>
</dbReference>
<gene>
    <name evidence="4" type="ORF">DDE18_21180</name>
</gene>
<dbReference type="Pfam" id="PF16884">
    <property type="entry name" value="ADH_N_2"/>
    <property type="match status" value="1"/>
</dbReference>
<dbReference type="Gene3D" id="3.90.180.10">
    <property type="entry name" value="Medium-chain alcohol dehydrogenases, catalytic domain"/>
    <property type="match status" value="1"/>
</dbReference>
<evidence type="ECO:0000259" key="3">
    <source>
        <dbReference type="SMART" id="SM00829"/>
    </source>
</evidence>
<dbReference type="GO" id="GO:0016628">
    <property type="term" value="F:oxidoreductase activity, acting on the CH-CH group of donors, NAD or NADP as acceptor"/>
    <property type="evidence" value="ECO:0007669"/>
    <property type="project" value="InterPro"/>
</dbReference>
<dbReference type="InterPro" id="IPR011032">
    <property type="entry name" value="GroES-like_sf"/>
</dbReference>
<comment type="caution">
    <text evidence="4">The sequence shown here is derived from an EMBL/GenBank/DDBJ whole genome shotgun (WGS) entry which is preliminary data.</text>
</comment>
<dbReference type="InterPro" id="IPR020843">
    <property type="entry name" value="ER"/>
</dbReference>
<reference evidence="4 5" key="1">
    <citation type="submission" date="2018-04" db="EMBL/GenBank/DDBJ databases">
        <title>Genome of Nocardioides gansuensis WSJ-1.</title>
        <authorList>
            <person name="Wu S."/>
            <person name="Wang G."/>
        </authorList>
    </citation>
    <scope>NUCLEOTIDE SEQUENCE [LARGE SCALE GENOMIC DNA]</scope>
    <source>
        <strain evidence="4 5">WSJ-1</strain>
    </source>
</reference>
<dbReference type="Pfam" id="PF00107">
    <property type="entry name" value="ADH_zinc_N"/>
    <property type="match status" value="1"/>
</dbReference>
<feature type="region of interest" description="Disordered" evidence="2">
    <location>
        <begin position="11"/>
        <end position="36"/>
    </location>
</feature>
<dbReference type="PANTHER" id="PTHR43205">
    <property type="entry name" value="PROSTAGLANDIN REDUCTASE"/>
    <property type="match status" value="1"/>
</dbReference>
<name>A0A2T8F4X3_9ACTN</name>
<dbReference type="Gene3D" id="3.40.50.720">
    <property type="entry name" value="NAD(P)-binding Rossmann-like Domain"/>
    <property type="match status" value="1"/>
</dbReference>
<organism evidence="4 5">
    <name type="scientific">Nocardioides gansuensis</name>
    <dbReference type="NCBI Taxonomy" id="2138300"/>
    <lineage>
        <taxon>Bacteria</taxon>
        <taxon>Bacillati</taxon>
        <taxon>Actinomycetota</taxon>
        <taxon>Actinomycetes</taxon>
        <taxon>Propionibacteriales</taxon>
        <taxon>Nocardioidaceae</taxon>
        <taxon>Nocardioides</taxon>
    </lineage>
</organism>
<dbReference type="SUPFAM" id="SSF51735">
    <property type="entry name" value="NAD(P)-binding Rossmann-fold domains"/>
    <property type="match status" value="1"/>
</dbReference>
<keyword evidence="5" id="KW-1185">Reference proteome</keyword>
<dbReference type="SMART" id="SM00829">
    <property type="entry name" value="PKS_ER"/>
    <property type="match status" value="1"/>
</dbReference>
<dbReference type="EMBL" id="QDGZ01000013">
    <property type="protein sequence ID" value="PVG80767.1"/>
    <property type="molecule type" value="Genomic_DNA"/>
</dbReference>
<dbReference type="SUPFAM" id="SSF50129">
    <property type="entry name" value="GroES-like"/>
    <property type="match status" value="1"/>
</dbReference>
<dbReference type="AlphaFoldDB" id="A0A2T8F4X3"/>
<evidence type="ECO:0000256" key="1">
    <source>
        <dbReference type="ARBA" id="ARBA00023002"/>
    </source>
</evidence>
<feature type="domain" description="Enoyl reductase (ER)" evidence="3">
    <location>
        <begin position="50"/>
        <end position="365"/>
    </location>
</feature>
<accession>A0A2T8F4X3</accession>
<proteinExistence type="predicted"/>
<keyword evidence="1" id="KW-0560">Oxidoreductase</keyword>
<dbReference type="InterPro" id="IPR013149">
    <property type="entry name" value="ADH-like_C"/>
</dbReference>
<dbReference type="InterPro" id="IPR036291">
    <property type="entry name" value="NAD(P)-bd_dom_sf"/>
</dbReference>